<evidence type="ECO:0000313" key="4">
    <source>
        <dbReference type="Proteomes" id="UP000319210"/>
    </source>
</evidence>
<name>A0A4Y3R859_STRCI</name>
<dbReference type="Proteomes" id="UP000319210">
    <property type="component" value="Unassembled WGS sequence"/>
</dbReference>
<accession>A0A4Y3R859</accession>
<dbReference type="Gene3D" id="3.30.559.10">
    <property type="entry name" value="Chloramphenicol acetyltransferase-like domain"/>
    <property type="match status" value="1"/>
</dbReference>
<dbReference type="Pfam" id="PF03007">
    <property type="entry name" value="WS_DGAT_cat"/>
    <property type="match status" value="1"/>
</dbReference>
<dbReference type="RefSeq" id="WP_141275608.1">
    <property type="nucleotide sequence ID" value="NZ_BJMM01000026.1"/>
</dbReference>
<evidence type="ECO:0000313" key="3">
    <source>
        <dbReference type="EMBL" id="GEB52030.1"/>
    </source>
</evidence>
<feature type="region of interest" description="Disordered" evidence="1">
    <location>
        <begin position="148"/>
        <end position="228"/>
    </location>
</feature>
<protein>
    <recommendedName>
        <fullName evidence="2">O-acyltransferase WSD1-like N-terminal domain-containing protein</fullName>
    </recommendedName>
</protein>
<feature type="compositionally biased region" description="Low complexity" evidence="1">
    <location>
        <begin position="483"/>
        <end position="506"/>
    </location>
</feature>
<evidence type="ECO:0000256" key="1">
    <source>
        <dbReference type="SAM" id="MobiDB-lite"/>
    </source>
</evidence>
<comment type="caution">
    <text evidence="3">The sequence shown here is derived from an EMBL/GenBank/DDBJ whole genome shotgun (WGS) entry which is preliminary data.</text>
</comment>
<gene>
    <name evidence="3" type="ORF">SCA03_45810</name>
</gene>
<feature type="domain" description="O-acyltransferase WSD1-like N-terminal" evidence="2">
    <location>
        <begin position="99"/>
        <end position="254"/>
    </location>
</feature>
<dbReference type="GO" id="GO:0045017">
    <property type="term" value="P:glycerolipid biosynthetic process"/>
    <property type="evidence" value="ECO:0007669"/>
    <property type="project" value="InterPro"/>
</dbReference>
<dbReference type="OrthoDB" id="4671961at2"/>
<dbReference type="InterPro" id="IPR023213">
    <property type="entry name" value="CAT-like_dom_sf"/>
</dbReference>
<organism evidence="3 4">
    <name type="scientific">Streptomyces cacaoi</name>
    <dbReference type="NCBI Taxonomy" id="1898"/>
    <lineage>
        <taxon>Bacteria</taxon>
        <taxon>Bacillati</taxon>
        <taxon>Actinomycetota</taxon>
        <taxon>Actinomycetes</taxon>
        <taxon>Kitasatosporales</taxon>
        <taxon>Streptomycetaceae</taxon>
        <taxon>Streptomyces</taxon>
    </lineage>
</organism>
<dbReference type="EMBL" id="BJMM01000026">
    <property type="protein sequence ID" value="GEB52030.1"/>
    <property type="molecule type" value="Genomic_DNA"/>
</dbReference>
<dbReference type="SUPFAM" id="SSF52777">
    <property type="entry name" value="CoA-dependent acyltransferases"/>
    <property type="match status" value="1"/>
</dbReference>
<sequence>MVAAGTAAFPAVDRVILDMEDDGAGHYLYIGAALEMDGPAPALDAVRAHVRERLALLPPFYGELDVAGQVRELTVPPGPDSRRRAYDALPNLTVPGTQPWGLWLVHGHGDDGYLLFHRVHHGVHDGVGLALLLRVLFALTPQAAARAAHTERPAPAAPSSARPAREAHAAQEARAAPPPERAPAQRQVQGQAPGQARARAGAQLRHAADSARLFLPGPRRPLPPAERAGRRIVSAVTVPAAQLRGAAAEWGCSVLGVHLSALSHACRSTDVTGWTRERRSRGIALPVSLTDTRSGPYRGNRYSLVRLPVPWDEPDLGRRAQLLAREVRRYQDPAVRSALARALGRLGTGATRRFSERLYARCGVQTTVLPLAGEVGFAGRPARHFTGLNCLPAHFPYQPVLSLHGGRAVCAFTVDAATPGARDLAAYWREALDELAPPPRPERPATPFPAAPSGPSAAPPPAPRSEPPAAPSSGPSAAPPSGPSAVASEGASSAPSSGPSAGAPAPEGAPPD</sequence>
<dbReference type="AlphaFoldDB" id="A0A4Y3R859"/>
<feature type="compositionally biased region" description="Low complexity" evidence="1">
    <location>
        <begin position="148"/>
        <end position="162"/>
    </location>
</feature>
<reference evidence="3 4" key="1">
    <citation type="submission" date="2019-06" db="EMBL/GenBank/DDBJ databases">
        <title>Whole genome shotgun sequence of Streptomyces cacaoi subsp. cacaoi NBRC 12748.</title>
        <authorList>
            <person name="Hosoyama A."/>
            <person name="Uohara A."/>
            <person name="Ohji S."/>
            <person name="Ichikawa N."/>
        </authorList>
    </citation>
    <scope>NUCLEOTIDE SEQUENCE [LARGE SCALE GENOMIC DNA]</scope>
    <source>
        <strain evidence="3 4">NBRC 12748</strain>
    </source>
</reference>
<feature type="region of interest" description="Disordered" evidence="1">
    <location>
        <begin position="435"/>
        <end position="512"/>
    </location>
</feature>
<keyword evidence="4" id="KW-1185">Reference proteome</keyword>
<dbReference type="InterPro" id="IPR004255">
    <property type="entry name" value="O-acyltransferase_WSD1_N"/>
</dbReference>
<feature type="compositionally biased region" description="Pro residues" evidence="1">
    <location>
        <begin position="436"/>
        <end position="470"/>
    </location>
</feature>
<proteinExistence type="predicted"/>
<evidence type="ECO:0000259" key="2">
    <source>
        <dbReference type="Pfam" id="PF03007"/>
    </source>
</evidence>
<feature type="compositionally biased region" description="Low complexity" evidence="1">
    <location>
        <begin position="182"/>
        <end position="217"/>
    </location>
</feature>
<dbReference type="GO" id="GO:0004144">
    <property type="term" value="F:diacylglycerol O-acyltransferase activity"/>
    <property type="evidence" value="ECO:0007669"/>
    <property type="project" value="InterPro"/>
</dbReference>